<organism evidence="3 4">
    <name type="scientific">Capronia coronata CBS 617.96</name>
    <dbReference type="NCBI Taxonomy" id="1182541"/>
    <lineage>
        <taxon>Eukaryota</taxon>
        <taxon>Fungi</taxon>
        <taxon>Dikarya</taxon>
        <taxon>Ascomycota</taxon>
        <taxon>Pezizomycotina</taxon>
        <taxon>Eurotiomycetes</taxon>
        <taxon>Chaetothyriomycetidae</taxon>
        <taxon>Chaetothyriales</taxon>
        <taxon>Herpotrichiellaceae</taxon>
        <taxon>Capronia</taxon>
    </lineage>
</organism>
<evidence type="ECO:0000256" key="2">
    <source>
        <dbReference type="SAM" id="MobiDB-lite"/>
    </source>
</evidence>
<feature type="compositionally biased region" description="Basic and acidic residues" evidence="2">
    <location>
        <begin position="87"/>
        <end position="103"/>
    </location>
</feature>
<dbReference type="RefSeq" id="XP_007725303.1">
    <property type="nucleotide sequence ID" value="XM_007727113.1"/>
</dbReference>
<evidence type="ECO:0000313" key="4">
    <source>
        <dbReference type="Proteomes" id="UP000019484"/>
    </source>
</evidence>
<protein>
    <submittedName>
        <fullName evidence="3">Uncharacterized protein</fullName>
    </submittedName>
</protein>
<name>W9Y8D5_9EURO</name>
<comment type="caution">
    <text evidence="3">The sequence shown here is derived from an EMBL/GenBank/DDBJ whole genome shotgun (WGS) entry which is preliminary data.</text>
</comment>
<dbReference type="EMBL" id="AMWN01000005">
    <property type="protein sequence ID" value="EXJ85865.1"/>
    <property type="molecule type" value="Genomic_DNA"/>
</dbReference>
<sequence length="366" mass="44505">MIEMDQEIQRAWTRHQFDPDRFTSESVKEKCRRILEEVRLEEERERKLRERRRDLDVEIREIQDRYLHHYPYHDLVRRRTQAAAEGTEAKGEAQEPEAADDKSGPSIVFAESLLLLAHPNDKLISMADDDWTYRRRRIPITKGWGPCKRTYWVPVDEHYRGNDGRRTRTLSRTIGLDPDALPERRRGGVYYLDDDYEPRDYAGFREIMHDDRAGRDERVQQRYPDEGWNAVWPWQPPIPWDALDPAIAEDLQQLENMRAQQHQERMDRQNQEINEIDGRAVQHIQGMQENQQEGGDEGRLQRLRAEMAADDENRRRRREEDDRREHRMERARREQYHWEQERDRDRERRARRRGRPQGRWGRLDRW</sequence>
<dbReference type="OrthoDB" id="4142560at2759"/>
<keyword evidence="4" id="KW-1185">Reference proteome</keyword>
<evidence type="ECO:0000313" key="3">
    <source>
        <dbReference type="EMBL" id="EXJ85865.1"/>
    </source>
</evidence>
<proteinExistence type="predicted"/>
<feature type="region of interest" description="Disordered" evidence="2">
    <location>
        <begin position="304"/>
        <end position="366"/>
    </location>
</feature>
<evidence type="ECO:0000256" key="1">
    <source>
        <dbReference type="SAM" id="Coils"/>
    </source>
</evidence>
<reference evidence="3 4" key="1">
    <citation type="submission" date="2013-03" db="EMBL/GenBank/DDBJ databases">
        <title>The Genome Sequence of Capronia coronata CBS 617.96.</title>
        <authorList>
            <consortium name="The Broad Institute Genomics Platform"/>
            <person name="Cuomo C."/>
            <person name="de Hoog S."/>
            <person name="Gorbushina A."/>
            <person name="Walker B."/>
            <person name="Young S.K."/>
            <person name="Zeng Q."/>
            <person name="Gargeya S."/>
            <person name="Fitzgerald M."/>
            <person name="Haas B."/>
            <person name="Abouelleil A."/>
            <person name="Allen A.W."/>
            <person name="Alvarado L."/>
            <person name="Arachchi H.M."/>
            <person name="Berlin A.M."/>
            <person name="Chapman S.B."/>
            <person name="Gainer-Dewar J."/>
            <person name="Goldberg J."/>
            <person name="Griggs A."/>
            <person name="Gujja S."/>
            <person name="Hansen M."/>
            <person name="Howarth C."/>
            <person name="Imamovic A."/>
            <person name="Ireland A."/>
            <person name="Larimer J."/>
            <person name="McCowan C."/>
            <person name="Murphy C."/>
            <person name="Pearson M."/>
            <person name="Poon T.W."/>
            <person name="Priest M."/>
            <person name="Roberts A."/>
            <person name="Saif S."/>
            <person name="Shea T."/>
            <person name="Sisk P."/>
            <person name="Sykes S."/>
            <person name="Wortman J."/>
            <person name="Nusbaum C."/>
            <person name="Birren B."/>
        </authorList>
    </citation>
    <scope>NUCLEOTIDE SEQUENCE [LARGE SCALE GENOMIC DNA]</scope>
    <source>
        <strain evidence="3 4">CBS 617.96</strain>
    </source>
</reference>
<dbReference type="HOGENOM" id="CLU_756492_0_0_1"/>
<feature type="region of interest" description="Disordered" evidence="2">
    <location>
        <begin position="80"/>
        <end position="103"/>
    </location>
</feature>
<gene>
    <name evidence="3" type="ORF">A1O1_06234</name>
</gene>
<keyword evidence="1" id="KW-0175">Coiled coil</keyword>
<dbReference type="AlphaFoldDB" id="W9Y8D5"/>
<dbReference type="Proteomes" id="UP000019484">
    <property type="component" value="Unassembled WGS sequence"/>
</dbReference>
<feature type="coiled-coil region" evidence="1">
    <location>
        <begin position="31"/>
        <end position="65"/>
    </location>
</feature>
<dbReference type="GeneID" id="19161102"/>
<accession>W9Y8D5</accession>
<feature type="compositionally biased region" description="Basic and acidic residues" evidence="2">
    <location>
        <begin position="304"/>
        <end position="348"/>
    </location>
</feature>